<name>A0ABR5DEW8_9FLAO</name>
<comment type="caution">
    <text evidence="1">The sequence shown here is derived from an EMBL/GenBank/DDBJ whole genome shotgun (WGS) entry which is preliminary data.</text>
</comment>
<dbReference type="EMBL" id="JSVU01000015">
    <property type="protein sequence ID" value="KJJ37326.1"/>
    <property type="molecule type" value="Genomic_DNA"/>
</dbReference>
<reference evidence="1 2" key="1">
    <citation type="submission" date="2014-10" db="EMBL/GenBank/DDBJ databases">
        <title>Genome sequencing of Vitellibacter vladivostokensis KMM 3516.</title>
        <authorList>
            <person name="Thevarajoo S."/>
            <person name="Selvaratnam C."/>
            <person name="Goh K.M."/>
            <person name="Chong C.S."/>
        </authorList>
    </citation>
    <scope>NUCLEOTIDE SEQUENCE [LARGE SCALE GENOMIC DNA]</scope>
    <source>
        <strain evidence="1 2">KMM 3516</strain>
    </source>
</reference>
<gene>
    <name evidence="1" type="ORF">MB09_15050</name>
</gene>
<evidence type="ECO:0000313" key="2">
    <source>
        <dbReference type="Proteomes" id="UP000033497"/>
    </source>
</evidence>
<sequence>MVASNVYVDAPIGIIGQPNKITWDVQNLLYAKVIHRSKKRIITQNAFHFTNDLSTQNVEIIFYGIKEKTVKKIELYFIKVQKTPPPEPLFKKEYRLNLKSEFKSKNVFPSLKPSFSLKPSTSRIKNNIPEIANLKIEIPPLDISELTEEILKVEKEKNLNTLTKTIKDEKRLLPQSDPRPYHEVIMESRWFG</sequence>
<evidence type="ECO:0000313" key="1">
    <source>
        <dbReference type="EMBL" id="KJJ37326.1"/>
    </source>
</evidence>
<keyword evidence="2" id="KW-1185">Reference proteome</keyword>
<protein>
    <submittedName>
        <fullName evidence="1">Uncharacterized protein</fullName>
    </submittedName>
</protein>
<proteinExistence type="predicted"/>
<dbReference type="Proteomes" id="UP000033497">
    <property type="component" value="Unassembled WGS sequence"/>
</dbReference>
<accession>A0ABR5DEW8</accession>
<organism evidence="1 2">
    <name type="scientific">Aequorivita vladivostokensis</name>
    <dbReference type="NCBI Taxonomy" id="171194"/>
    <lineage>
        <taxon>Bacteria</taxon>
        <taxon>Pseudomonadati</taxon>
        <taxon>Bacteroidota</taxon>
        <taxon>Flavobacteriia</taxon>
        <taxon>Flavobacteriales</taxon>
        <taxon>Flavobacteriaceae</taxon>
        <taxon>Aequorivita</taxon>
    </lineage>
</organism>